<feature type="domain" description="LysM" evidence="5">
    <location>
        <begin position="79"/>
        <end position="122"/>
    </location>
</feature>
<dbReference type="PROSITE" id="PS51782">
    <property type="entry name" value="LYSM"/>
    <property type="match status" value="1"/>
</dbReference>
<dbReference type="GO" id="GO:0005739">
    <property type="term" value="C:mitochondrion"/>
    <property type="evidence" value="ECO:0007669"/>
    <property type="project" value="UniProtKB-SubCell"/>
</dbReference>
<dbReference type="InterPro" id="IPR006571">
    <property type="entry name" value="TLDc_dom"/>
</dbReference>
<protein>
    <recommendedName>
        <fullName evidence="4">Oxidation resistance protein 1</fullName>
    </recommendedName>
</protein>
<dbReference type="SMART" id="SM00584">
    <property type="entry name" value="TLDc"/>
    <property type="match status" value="1"/>
</dbReference>
<dbReference type="OrthoDB" id="26679at2759"/>
<evidence type="ECO:0000313" key="8">
    <source>
        <dbReference type="Proteomes" id="UP000683925"/>
    </source>
</evidence>
<evidence type="ECO:0000259" key="5">
    <source>
        <dbReference type="PROSITE" id="PS51782"/>
    </source>
</evidence>
<evidence type="ECO:0000256" key="4">
    <source>
        <dbReference type="ARBA" id="ARBA00040604"/>
    </source>
</evidence>
<keyword evidence="3" id="KW-0496">Mitochondrion</keyword>
<dbReference type="SMART" id="SM00257">
    <property type="entry name" value="LysM"/>
    <property type="match status" value="1"/>
</dbReference>
<dbReference type="CDD" id="cd00118">
    <property type="entry name" value="LysM"/>
    <property type="match status" value="1"/>
</dbReference>
<dbReference type="Pfam" id="PF01476">
    <property type="entry name" value="LysM"/>
    <property type="match status" value="1"/>
</dbReference>
<name>A0A8S1XU22_PAROT</name>
<evidence type="ECO:0000256" key="2">
    <source>
        <dbReference type="ARBA" id="ARBA00009540"/>
    </source>
</evidence>
<organism evidence="7 8">
    <name type="scientific">Paramecium octaurelia</name>
    <dbReference type="NCBI Taxonomy" id="43137"/>
    <lineage>
        <taxon>Eukaryota</taxon>
        <taxon>Sar</taxon>
        <taxon>Alveolata</taxon>
        <taxon>Ciliophora</taxon>
        <taxon>Intramacronucleata</taxon>
        <taxon>Oligohymenophorea</taxon>
        <taxon>Peniculida</taxon>
        <taxon>Parameciidae</taxon>
        <taxon>Paramecium</taxon>
    </lineage>
</organism>
<feature type="domain" description="TLDc" evidence="6">
    <location>
        <begin position="351"/>
        <end position="514"/>
    </location>
</feature>
<comment type="similarity">
    <text evidence="2">Belongs to the OXR1 family.</text>
</comment>
<evidence type="ECO:0000256" key="1">
    <source>
        <dbReference type="ARBA" id="ARBA00004173"/>
    </source>
</evidence>
<dbReference type="OMA" id="FVWTEKN"/>
<dbReference type="AlphaFoldDB" id="A0A8S1XU22"/>
<dbReference type="InterPro" id="IPR018392">
    <property type="entry name" value="LysM"/>
</dbReference>
<comment type="subcellular location">
    <subcellularLocation>
        <location evidence="1">Mitochondrion</location>
    </subcellularLocation>
</comment>
<gene>
    <name evidence="7" type="ORF">POCTA_138.1.T1340089</name>
</gene>
<reference evidence="7" key="1">
    <citation type="submission" date="2021-01" db="EMBL/GenBank/DDBJ databases">
        <authorList>
            <consortium name="Genoscope - CEA"/>
            <person name="William W."/>
        </authorList>
    </citation>
    <scope>NUCLEOTIDE SEQUENCE</scope>
</reference>
<dbReference type="PROSITE" id="PS51886">
    <property type="entry name" value="TLDC"/>
    <property type="match status" value="1"/>
</dbReference>
<dbReference type="PANTHER" id="PTHR23354:SF62">
    <property type="entry name" value="MUSTARD, ISOFORM V"/>
    <property type="match status" value="1"/>
</dbReference>
<dbReference type="PANTHER" id="PTHR23354">
    <property type="entry name" value="NUCLEOLAR PROTEIN 7/ESTROGEN RECEPTOR COACTIVATOR-RELATED"/>
    <property type="match status" value="1"/>
</dbReference>
<comment type="caution">
    <text evidence="7">The sequence shown here is derived from an EMBL/GenBank/DDBJ whole genome shotgun (WGS) entry which is preliminary data.</text>
</comment>
<evidence type="ECO:0000313" key="7">
    <source>
        <dbReference type="EMBL" id="CAD8205016.1"/>
    </source>
</evidence>
<dbReference type="EMBL" id="CAJJDP010000135">
    <property type="protein sequence ID" value="CAD8205016.1"/>
    <property type="molecule type" value="Genomic_DNA"/>
</dbReference>
<proteinExistence type="inferred from homology"/>
<dbReference type="Proteomes" id="UP000683925">
    <property type="component" value="Unassembled WGS sequence"/>
</dbReference>
<dbReference type="Pfam" id="PF07534">
    <property type="entry name" value="TLD"/>
    <property type="match status" value="1"/>
</dbReference>
<sequence>MLNIFKNAFSKKQKQDSQIIQFEQFDQHQLEEPEVDNHLPFDFQIIDEEAMKIIEQEYDNKQQDQPLNLEEQQFEEDLIDYEVKVNDSLYGMAIKFNVCEDYIMRINNLSSDLIFQGQIIKIPKKDEKTFPFVHIQEQKEQLEYLWNPEAKSLRFDVMYCNNIQNVQGQLNLASDLILFNPIQQDHLEDSHQKLRFQACISMSDINEAVYYVLPNKYGHLDYIVQIMLSGIGKPKFEKKHRKQQVTLKEQKQTIATVFFRHAERDYVGKLYAEEIKKENCITMARFITEACSNYTGVVELTQLPFVDFIQDPAQKQNLNVDLDEIQDVIGQPMGNLWASLEYVPILKGNSNCFTNTTFKYVIQSIPAIYRLANWSKLYDIDIDGSSYHNMLQQIRQIFPMLLIIKDFDLNIFGVYISSEIHKYSQGFNGNGETFLFNVDSRQDEIVTFVWTEKNRDFVFCDESGIGIGCGDKFGLFIDQSLSFGYSNPCSTFDNPRLSNEEKFGIMHMEVWAIEQQ</sequence>
<evidence type="ECO:0000259" key="6">
    <source>
        <dbReference type="PROSITE" id="PS51886"/>
    </source>
</evidence>
<evidence type="ECO:0000256" key="3">
    <source>
        <dbReference type="ARBA" id="ARBA00023128"/>
    </source>
</evidence>
<accession>A0A8S1XU22</accession>
<keyword evidence="8" id="KW-1185">Reference proteome</keyword>